<dbReference type="SUPFAM" id="SSF56762">
    <property type="entry name" value="HydB/Nqo4-like"/>
    <property type="match status" value="1"/>
</dbReference>
<dbReference type="KEGG" id="ahg:AHOG_02520"/>
<evidence type="ECO:0000256" key="2">
    <source>
        <dbReference type="ARBA" id="ARBA00022448"/>
    </source>
</evidence>
<dbReference type="InterPro" id="IPR014029">
    <property type="entry name" value="NADH_UbQ_OxRdtase_49kDa_CS"/>
</dbReference>
<keyword evidence="5 6" id="KW-0520">NAD</keyword>
<name>A0A221VXE6_9PSEU</name>
<evidence type="ECO:0000256" key="8">
    <source>
        <dbReference type="SAM" id="MobiDB-lite"/>
    </source>
</evidence>
<keyword evidence="9" id="KW-0560">Oxidoreductase</keyword>
<keyword evidence="4 6" id="KW-1278">Translocase</keyword>
<evidence type="ECO:0000313" key="9">
    <source>
        <dbReference type="EMBL" id="ASO18168.1"/>
    </source>
</evidence>
<feature type="compositionally biased region" description="Basic and acidic residues" evidence="8">
    <location>
        <begin position="36"/>
        <end position="46"/>
    </location>
</feature>
<evidence type="ECO:0000313" key="10">
    <source>
        <dbReference type="Proteomes" id="UP000204221"/>
    </source>
</evidence>
<keyword evidence="10" id="KW-1185">Reference proteome</keyword>
<organism evidence="9 10">
    <name type="scientific">Actinoalloteichus hoggarensis</name>
    <dbReference type="NCBI Taxonomy" id="1470176"/>
    <lineage>
        <taxon>Bacteria</taxon>
        <taxon>Bacillati</taxon>
        <taxon>Actinomycetota</taxon>
        <taxon>Actinomycetes</taxon>
        <taxon>Pseudonocardiales</taxon>
        <taxon>Pseudonocardiaceae</taxon>
        <taxon>Actinoalloteichus</taxon>
    </lineage>
</organism>
<dbReference type="GO" id="GO:0051287">
    <property type="term" value="F:NAD binding"/>
    <property type="evidence" value="ECO:0007669"/>
    <property type="project" value="InterPro"/>
</dbReference>
<keyword evidence="6" id="KW-1003">Cell membrane</keyword>
<evidence type="ECO:0000256" key="6">
    <source>
        <dbReference type="HAMAP-Rule" id="MF_01358"/>
    </source>
</evidence>
<evidence type="ECO:0000256" key="5">
    <source>
        <dbReference type="ARBA" id="ARBA00023027"/>
    </source>
</evidence>
<dbReference type="PANTHER" id="PTHR11993:SF10">
    <property type="entry name" value="NADH DEHYDROGENASE [UBIQUINONE] IRON-SULFUR PROTEIN 2, MITOCHONDRIAL"/>
    <property type="match status" value="1"/>
</dbReference>
<keyword evidence="6" id="KW-0472">Membrane</keyword>
<evidence type="ECO:0000256" key="3">
    <source>
        <dbReference type="ARBA" id="ARBA00022719"/>
    </source>
</evidence>
<sequence>MSRTHSTSPEAEGGDTVADVTTGTDTSPAGQSGGRDPYEATSRRTTEGQVYNVSGGDWDEIPTSADNDERIVINMGPQHPSTHGVLRLVLELEGETVTESRAVIGYLHTGIEKNTEYRTWTQGVTFVTRMDYLAPLHNETAYCLGVEKLLGITAPRRADIIRVLLMELNRMSSHLVYLATGGMELGSTTGMVFGFREREEVLHLLEFLTGLRMNHAFIRPGGTAQDLPVGYEKKIRDFLKVMEKRMKDYDNLFTGQPIWRRRLGGVGYLSLDGCLQLGVTGPILRSAGLAWDLRKVQPYCGYEEYEFDVPTLTEGDAFARYLLRVEEIHQSMRIIEQTLPKLAETEGEPVMVADGKIAWPAKLTIGPDGLGNSLEHVRKIMGQSMESLIHHFKLVTEGFDVPAGQVYVPVESPRGELGYHLVSDGGTRPMRVHVREPSFVNLQAFPAMTEGGLIADAIVSVASIDPVMGGVDR</sequence>
<dbReference type="OrthoDB" id="9801496at2"/>
<dbReference type="PANTHER" id="PTHR11993">
    <property type="entry name" value="NADH-UBIQUINONE OXIDOREDUCTASE 49 KDA SUBUNIT"/>
    <property type="match status" value="1"/>
</dbReference>
<dbReference type="Pfam" id="PF00346">
    <property type="entry name" value="Complex1_49kDa"/>
    <property type="match status" value="1"/>
</dbReference>
<evidence type="ECO:0000256" key="7">
    <source>
        <dbReference type="RuleBase" id="RU003685"/>
    </source>
</evidence>
<dbReference type="GO" id="GO:0005886">
    <property type="term" value="C:plasma membrane"/>
    <property type="evidence" value="ECO:0007669"/>
    <property type="project" value="UniProtKB-SubCell"/>
</dbReference>
<comment type="catalytic activity">
    <reaction evidence="6">
        <text>a quinone + NADH + 5 H(+)(in) = a quinol + NAD(+) + 4 H(+)(out)</text>
        <dbReference type="Rhea" id="RHEA:57888"/>
        <dbReference type="ChEBI" id="CHEBI:15378"/>
        <dbReference type="ChEBI" id="CHEBI:24646"/>
        <dbReference type="ChEBI" id="CHEBI:57540"/>
        <dbReference type="ChEBI" id="CHEBI:57945"/>
        <dbReference type="ChEBI" id="CHEBI:132124"/>
    </reaction>
</comment>
<reference evidence="9 10" key="1">
    <citation type="submission" date="2017-07" db="EMBL/GenBank/DDBJ databases">
        <title>Complete genome sequence of Actinoalloteichus hoggarensis DSM 45943, type strain of Actinoalloteichus hoggarensis.</title>
        <authorList>
            <person name="Ruckert C."/>
            <person name="Nouioui I."/>
            <person name="Willmese J."/>
            <person name="van Wezel G."/>
            <person name="Klenk H.-P."/>
            <person name="Kalinowski J."/>
            <person name="Zotchev S.B."/>
        </authorList>
    </citation>
    <scope>NUCLEOTIDE SEQUENCE [LARGE SCALE GENOMIC DNA]</scope>
    <source>
        <strain evidence="9 10">DSM 45943</strain>
    </source>
</reference>
<protein>
    <recommendedName>
        <fullName evidence="6">NADH-quinone oxidoreductase subunit D</fullName>
        <ecNumber evidence="6">7.1.1.-</ecNumber>
    </recommendedName>
    <alternativeName>
        <fullName evidence="6">NADH dehydrogenase I subunit D</fullName>
    </alternativeName>
    <alternativeName>
        <fullName evidence="6">NDH-1 subunit D</fullName>
    </alternativeName>
</protein>
<dbReference type="InterPro" id="IPR022885">
    <property type="entry name" value="NDH1_su_D/H"/>
</dbReference>
<feature type="region of interest" description="Disordered" evidence="8">
    <location>
        <begin position="1"/>
        <end position="61"/>
    </location>
</feature>
<dbReference type="EMBL" id="CP022521">
    <property type="protein sequence ID" value="ASO18168.1"/>
    <property type="molecule type" value="Genomic_DNA"/>
</dbReference>
<dbReference type="InterPro" id="IPR029014">
    <property type="entry name" value="NiFe-Hase_large"/>
</dbReference>
<dbReference type="GO" id="GO:0050136">
    <property type="term" value="F:NADH dehydrogenase (quinone) (non-electrogenic) activity"/>
    <property type="evidence" value="ECO:0007669"/>
    <property type="project" value="UniProtKB-UniRule"/>
</dbReference>
<dbReference type="PROSITE" id="PS00535">
    <property type="entry name" value="COMPLEX1_49K"/>
    <property type="match status" value="1"/>
</dbReference>
<dbReference type="NCBIfam" id="NF004739">
    <property type="entry name" value="PRK06075.1"/>
    <property type="match status" value="1"/>
</dbReference>
<evidence type="ECO:0000256" key="1">
    <source>
        <dbReference type="ARBA" id="ARBA00005769"/>
    </source>
</evidence>
<comment type="similarity">
    <text evidence="1 6 7">Belongs to the complex I 49 kDa subunit family.</text>
</comment>
<dbReference type="NCBIfam" id="TIGR01962">
    <property type="entry name" value="NuoD"/>
    <property type="match status" value="1"/>
</dbReference>
<dbReference type="AlphaFoldDB" id="A0A221VXE6"/>
<proteinExistence type="inferred from homology"/>
<dbReference type="Gene3D" id="1.10.645.10">
    <property type="entry name" value="Cytochrome-c3 Hydrogenase, chain B"/>
    <property type="match status" value="1"/>
</dbReference>
<comment type="subcellular location">
    <subcellularLocation>
        <location evidence="6">Cell membrane</location>
        <topology evidence="6">Peripheral membrane protein</topology>
        <orientation evidence="6">Cytoplasmic side</orientation>
    </subcellularLocation>
</comment>
<gene>
    <name evidence="9" type="primary">nqo2</name>
    <name evidence="6" type="synonym">nuoD</name>
    <name evidence="9" type="ORF">AHOG_02520</name>
</gene>
<keyword evidence="3 6" id="KW-0874">Quinone</keyword>
<dbReference type="RefSeq" id="WP_093939918.1">
    <property type="nucleotide sequence ID" value="NZ_CP022521.1"/>
</dbReference>
<dbReference type="GO" id="GO:0048038">
    <property type="term" value="F:quinone binding"/>
    <property type="evidence" value="ECO:0007669"/>
    <property type="project" value="UniProtKB-KW"/>
</dbReference>
<dbReference type="Proteomes" id="UP000204221">
    <property type="component" value="Chromosome"/>
</dbReference>
<dbReference type="HAMAP" id="MF_01358">
    <property type="entry name" value="NDH1_NuoD"/>
    <property type="match status" value="1"/>
</dbReference>
<dbReference type="InterPro" id="IPR001135">
    <property type="entry name" value="NADH_Q_OxRdtase_suD"/>
</dbReference>
<feature type="compositionally biased region" description="Low complexity" evidence="8">
    <location>
        <begin position="14"/>
        <end position="26"/>
    </location>
</feature>
<dbReference type="EC" id="7.1.1.-" evidence="6"/>
<accession>A0A221VXE6</accession>
<comment type="subunit">
    <text evidence="6">NDH-1 is composed of 14 different subunits. Subunits NuoB, C, D, E, F, and G constitute the peripheral sector of the complex.</text>
</comment>
<keyword evidence="2 6" id="KW-0813">Transport</keyword>
<evidence type="ECO:0000256" key="4">
    <source>
        <dbReference type="ARBA" id="ARBA00022967"/>
    </source>
</evidence>
<comment type="function">
    <text evidence="6">NDH-1 shuttles electrons from NADH, via FMN and iron-sulfur (Fe-S) centers, to quinones in the respiratory chain. The immediate electron acceptor for the enzyme in this species is believed to be a menaquinone. Couples the redox reaction to proton translocation (for every two electrons transferred, four hydrogen ions are translocated across the cytoplasmic membrane), and thus conserves the redox energy in a proton gradient.</text>
</comment>